<dbReference type="KEGG" id="llu:AKJ09_04677"/>
<dbReference type="EMBL" id="CP012333">
    <property type="protein sequence ID" value="AKU98013.1"/>
    <property type="molecule type" value="Genomic_DNA"/>
</dbReference>
<dbReference type="Proteomes" id="UP000064967">
    <property type="component" value="Chromosome"/>
</dbReference>
<keyword evidence="2" id="KW-1185">Reference proteome</keyword>
<evidence type="ECO:0000313" key="2">
    <source>
        <dbReference type="Proteomes" id="UP000064967"/>
    </source>
</evidence>
<name>A0A0K1PWV8_9BACT</name>
<reference evidence="1 2" key="1">
    <citation type="submission" date="2015-08" db="EMBL/GenBank/DDBJ databases">
        <authorList>
            <person name="Babu N.S."/>
            <person name="Beckwith C.J."/>
            <person name="Beseler K.G."/>
            <person name="Brison A."/>
            <person name="Carone J.V."/>
            <person name="Caskin T.P."/>
            <person name="Diamond M."/>
            <person name="Durham M.E."/>
            <person name="Foxe J.M."/>
            <person name="Go M."/>
            <person name="Henderson B.A."/>
            <person name="Jones I.B."/>
            <person name="McGettigan J.A."/>
            <person name="Micheletti S.J."/>
            <person name="Nasrallah M.E."/>
            <person name="Ortiz D."/>
            <person name="Piller C.R."/>
            <person name="Privatt S.R."/>
            <person name="Schneider S.L."/>
            <person name="Sharp S."/>
            <person name="Smith T.C."/>
            <person name="Stanton J.D."/>
            <person name="Ullery H.E."/>
            <person name="Wilson R.J."/>
            <person name="Serrano M.G."/>
            <person name="Buck G."/>
            <person name="Lee V."/>
            <person name="Wang Y."/>
            <person name="Carvalho R."/>
            <person name="Voegtly L."/>
            <person name="Shi R."/>
            <person name="Duckworth R."/>
            <person name="Johnson A."/>
            <person name="Loviza R."/>
            <person name="Walstead R."/>
            <person name="Shah Z."/>
            <person name="Kiflezghi M."/>
            <person name="Wade K."/>
            <person name="Ball S.L."/>
            <person name="Bradley K.W."/>
            <person name="Asai D.J."/>
            <person name="Bowman C.A."/>
            <person name="Russell D.A."/>
            <person name="Pope W.H."/>
            <person name="Jacobs-Sera D."/>
            <person name="Hendrix R.W."/>
            <person name="Hatfull G.F."/>
        </authorList>
    </citation>
    <scope>NUCLEOTIDE SEQUENCE [LARGE SCALE GENOMIC DNA]</scope>
    <source>
        <strain evidence="1 2">DSM 27648</strain>
    </source>
</reference>
<gene>
    <name evidence="1" type="ORF">AKJ09_04677</name>
</gene>
<sequence>MGYAGETIRAQDALDVKSVNCITNAMLAAFCAWDGGQLVTDEVLDYITASPASLGNVSGCGTQHDNHGNLLGNNMSGTVQTGGRCPNLIDINATFDAGDALPVPNSPLNVHNYHYPDLGNSTADKSWVVSAPGRVSLATTKQTDLVRLNPDDEPWVDLAGNLSEAALDMNNGAFKGLFAMKYRGIGYGSARSDLNTTLIKGETVLRIQRPEAKGAYTGGRCMRFK</sequence>
<accession>A0A0K1PWV8</accession>
<dbReference type="RefSeq" id="WP_146649059.1">
    <property type="nucleotide sequence ID" value="NZ_CP012333.1"/>
</dbReference>
<proteinExistence type="predicted"/>
<evidence type="ECO:0000313" key="1">
    <source>
        <dbReference type="EMBL" id="AKU98013.1"/>
    </source>
</evidence>
<protein>
    <submittedName>
        <fullName evidence="1">Uncharacterized protein</fullName>
    </submittedName>
</protein>
<organism evidence="1 2">
    <name type="scientific">Labilithrix luteola</name>
    <dbReference type="NCBI Taxonomy" id="1391654"/>
    <lineage>
        <taxon>Bacteria</taxon>
        <taxon>Pseudomonadati</taxon>
        <taxon>Myxococcota</taxon>
        <taxon>Polyangia</taxon>
        <taxon>Polyangiales</taxon>
        <taxon>Labilitrichaceae</taxon>
        <taxon>Labilithrix</taxon>
    </lineage>
</organism>
<dbReference type="AlphaFoldDB" id="A0A0K1PWV8"/>